<dbReference type="Proteomes" id="UP000315377">
    <property type="component" value="Chromosome"/>
</dbReference>
<accession>A0AAP9J220</accession>
<dbReference type="PANTHER" id="PTHR35797:SF1">
    <property type="entry name" value="PROTEASE"/>
    <property type="match status" value="1"/>
</dbReference>
<dbReference type="AlphaFoldDB" id="A0AAP9J220"/>
<keyword evidence="1" id="KW-1133">Transmembrane helix</keyword>
<protein>
    <submittedName>
        <fullName evidence="4">CPBP family intramembrane metalloprotease</fullName>
    </submittedName>
</protein>
<name>A0AAP9J220_PANTH</name>
<gene>
    <name evidence="4" type="ORF">FLT43_20430</name>
    <name evidence="3" type="ORF">M5W83_27300</name>
</gene>
<dbReference type="InterPro" id="IPR003675">
    <property type="entry name" value="Rce1/LyrA-like_dom"/>
</dbReference>
<proteinExistence type="predicted"/>
<feature type="transmembrane region" description="Helical" evidence="1">
    <location>
        <begin position="258"/>
        <end position="275"/>
    </location>
</feature>
<feature type="transmembrane region" description="Helical" evidence="1">
    <location>
        <begin position="20"/>
        <end position="36"/>
    </location>
</feature>
<keyword evidence="1" id="KW-0472">Membrane</keyword>
<dbReference type="Pfam" id="PF02517">
    <property type="entry name" value="Rce1-like"/>
    <property type="match status" value="1"/>
</dbReference>
<evidence type="ECO:0000256" key="1">
    <source>
        <dbReference type="SAM" id="Phobius"/>
    </source>
</evidence>
<organism evidence="4 5">
    <name type="scientific">Paenibacillus thiaminolyticus</name>
    <name type="common">Bacillus thiaminolyticus</name>
    <dbReference type="NCBI Taxonomy" id="49283"/>
    <lineage>
        <taxon>Bacteria</taxon>
        <taxon>Bacillati</taxon>
        <taxon>Bacillota</taxon>
        <taxon>Bacilli</taxon>
        <taxon>Bacillales</taxon>
        <taxon>Paenibacillaceae</taxon>
        <taxon>Paenibacillus</taxon>
    </lineage>
</organism>
<feature type="transmembrane region" description="Helical" evidence="1">
    <location>
        <begin position="121"/>
        <end position="144"/>
    </location>
</feature>
<evidence type="ECO:0000313" key="4">
    <source>
        <dbReference type="EMBL" id="QDM45576.1"/>
    </source>
</evidence>
<dbReference type="GeneID" id="76998329"/>
<evidence type="ECO:0000313" key="6">
    <source>
        <dbReference type="Proteomes" id="UP001209276"/>
    </source>
</evidence>
<feature type="transmembrane region" description="Helical" evidence="1">
    <location>
        <begin position="80"/>
        <end position="101"/>
    </location>
</feature>
<dbReference type="EMBL" id="JAMDMM010000064">
    <property type="protein sequence ID" value="MCY9610857.1"/>
    <property type="molecule type" value="Genomic_DNA"/>
</dbReference>
<feature type="transmembrane region" description="Helical" evidence="1">
    <location>
        <begin position="42"/>
        <end position="59"/>
    </location>
</feature>
<dbReference type="GO" id="GO:0080120">
    <property type="term" value="P:CAAX-box protein maturation"/>
    <property type="evidence" value="ECO:0007669"/>
    <property type="project" value="UniProtKB-ARBA"/>
</dbReference>
<dbReference type="Proteomes" id="UP001209276">
    <property type="component" value="Unassembled WGS sequence"/>
</dbReference>
<keyword evidence="4" id="KW-0645">Protease</keyword>
<reference evidence="3 6" key="2">
    <citation type="submission" date="2022-05" db="EMBL/GenBank/DDBJ databases">
        <title>Genome Sequencing of Bee-Associated Microbes.</title>
        <authorList>
            <person name="Dunlap C."/>
        </authorList>
    </citation>
    <scope>NUCLEOTIDE SEQUENCE [LARGE SCALE GENOMIC DNA]</scope>
    <source>
        <strain evidence="3 6">NRRL B-14613</strain>
    </source>
</reference>
<keyword evidence="4" id="KW-0378">Hydrolase</keyword>
<dbReference type="GO" id="GO:0008237">
    <property type="term" value="F:metallopeptidase activity"/>
    <property type="evidence" value="ECO:0007669"/>
    <property type="project" value="UniProtKB-KW"/>
</dbReference>
<reference evidence="4 5" key="1">
    <citation type="submission" date="2019-07" db="EMBL/GenBank/DDBJ databases">
        <title>Paenibacillus thiaminolyticus NRRL B-4156.</title>
        <authorList>
            <person name="Hehnly C."/>
            <person name="Zhang L."/>
        </authorList>
    </citation>
    <scope>NUCLEOTIDE SEQUENCE [LARGE SCALE GENOMIC DNA]</scope>
    <source>
        <strain evidence="4 5">NRRL B-4156</strain>
    </source>
</reference>
<dbReference type="PANTHER" id="PTHR35797">
    <property type="entry name" value="PROTEASE-RELATED"/>
    <property type="match status" value="1"/>
</dbReference>
<feature type="transmembrane region" description="Helical" evidence="1">
    <location>
        <begin position="164"/>
        <end position="182"/>
    </location>
</feature>
<dbReference type="EMBL" id="CP041405">
    <property type="protein sequence ID" value="QDM45576.1"/>
    <property type="molecule type" value="Genomic_DNA"/>
</dbReference>
<feature type="domain" description="CAAX prenyl protease 2/Lysostaphin resistance protein A-like" evidence="2">
    <location>
        <begin position="134"/>
        <end position="232"/>
    </location>
</feature>
<dbReference type="RefSeq" id="WP_087442808.1">
    <property type="nucleotide sequence ID" value="NZ_CABMNB010000027.1"/>
</dbReference>
<evidence type="ECO:0000313" key="5">
    <source>
        <dbReference type="Proteomes" id="UP000315377"/>
    </source>
</evidence>
<dbReference type="GO" id="GO:0004175">
    <property type="term" value="F:endopeptidase activity"/>
    <property type="evidence" value="ECO:0007669"/>
    <property type="project" value="UniProtKB-ARBA"/>
</dbReference>
<keyword evidence="4" id="KW-0482">Metalloprotease</keyword>
<feature type="transmembrane region" description="Helical" evidence="1">
    <location>
        <begin position="194"/>
        <end position="214"/>
    </location>
</feature>
<dbReference type="InterPro" id="IPR042150">
    <property type="entry name" value="MmRce1-like"/>
</dbReference>
<keyword evidence="1" id="KW-0812">Transmembrane</keyword>
<sequence>MILIGSSTATDRSPWKKETGLYIALVLGLTLAANLSGRMELIGISQAAPLLAVLLLLLLRPGRKDTLRRTGITRFGKPRWYIVVLLAGLPVAAGFAAAWAVGYVSLPAVQELGGGMTVSAYIQLVTLNLFKPNLFIVMTLLFAFGEEIGWRGYLQPKLTEALGVRKAILITAAVWAVFHYPFYLNGYNDDGMPLITIALFTAMIFPLSIVMGWVRFASGSIWPAVLIHTVINHSRYWLEVLFYHKQSGWTYIAGESGAVTLLFWCLAALFIWRALPETRTK</sequence>
<evidence type="ECO:0000259" key="2">
    <source>
        <dbReference type="Pfam" id="PF02517"/>
    </source>
</evidence>
<evidence type="ECO:0000313" key="3">
    <source>
        <dbReference type="EMBL" id="MCY9610857.1"/>
    </source>
</evidence>
<keyword evidence="6" id="KW-1185">Reference proteome</keyword>